<comment type="caution">
    <text evidence="1">The sequence shown here is derived from an EMBL/GenBank/DDBJ whole genome shotgun (WGS) entry which is preliminary data.</text>
</comment>
<reference evidence="1" key="2">
    <citation type="journal article" date="2023" name="IMA Fungus">
        <title>Comparative genomic study of the Penicillium genus elucidates a diverse pangenome and 15 lateral gene transfer events.</title>
        <authorList>
            <person name="Petersen C."/>
            <person name="Sorensen T."/>
            <person name="Nielsen M.R."/>
            <person name="Sondergaard T.E."/>
            <person name="Sorensen J.L."/>
            <person name="Fitzpatrick D.A."/>
            <person name="Frisvad J.C."/>
            <person name="Nielsen K.L."/>
        </authorList>
    </citation>
    <scope>NUCLEOTIDE SEQUENCE</scope>
    <source>
        <strain evidence="1">IBT 17660</strain>
    </source>
</reference>
<dbReference type="Proteomes" id="UP001147760">
    <property type="component" value="Unassembled WGS sequence"/>
</dbReference>
<evidence type="ECO:0000313" key="2">
    <source>
        <dbReference type="Proteomes" id="UP001147760"/>
    </source>
</evidence>
<organism evidence="1 2">
    <name type="scientific">Penicillium desertorum</name>
    <dbReference type="NCBI Taxonomy" id="1303715"/>
    <lineage>
        <taxon>Eukaryota</taxon>
        <taxon>Fungi</taxon>
        <taxon>Dikarya</taxon>
        <taxon>Ascomycota</taxon>
        <taxon>Pezizomycotina</taxon>
        <taxon>Eurotiomycetes</taxon>
        <taxon>Eurotiomycetidae</taxon>
        <taxon>Eurotiales</taxon>
        <taxon>Aspergillaceae</taxon>
        <taxon>Penicillium</taxon>
    </lineage>
</organism>
<evidence type="ECO:0000313" key="1">
    <source>
        <dbReference type="EMBL" id="KAJ5478368.1"/>
    </source>
</evidence>
<sequence length="84" mass="9274">MVKAILFTQPNKTNSIEATGHLSLAVIQDIKSQQSLLNRSLQASHVIYLPRLLTSSKTTNNENVLDVAADPVWGGKSFERILIK</sequence>
<keyword evidence="2" id="KW-1185">Reference proteome</keyword>
<gene>
    <name evidence="1" type="ORF">N7530_003877</name>
</gene>
<protein>
    <submittedName>
        <fullName evidence="1">Uncharacterized protein</fullName>
    </submittedName>
</protein>
<dbReference type="EMBL" id="JAPWDO010000003">
    <property type="protein sequence ID" value="KAJ5478368.1"/>
    <property type="molecule type" value="Genomic_DNA"/>
</dbReference>
<accession>A0A9W9WX53</accession>
<reference evidence="1" key="1">
    <citation type="submission" date="2022-12" db="EMBL/GenBank/DDBJ databases">
        <authorList>
            <person name="Petersen C."/>
        </authorList>
    </citation>
    <scope>NUCLEOTIDE SEQUENCE</scope>
    <source>
        <strain evidence="1">IBT 17660</strain>
    </source>
</reference>
<dbReference type="AlphaFoldDB" id="A0A9W9WX53"/>
<proteinExistence type="predicted"/>
<name>A0A9W9WX53_9EURO</name>